<name>A0AA41FYY0_9EURY</name>
<dbReference type="PROSITE" id="PS51186">
    <property type="entry name" value="GNAT"/>
    <property type="match status" value="1"/>
</dbReference>
<dbReference type="CDD" id="cd04301">
    <property type="entry name" value="NAT_SF"/>
    <property type="match status" value="1"/>
</dbReference>
<dbReference type="Gene3D" id="3.40.630.30">
    <property type="match status" value="1"/>
</dbReference>
<dbReference type="InterPro" id="IPR000182">
    <property type="entry name" value="GNAT_dom"/>
</dbReference>
<feature type="compositionally biased region" description="Basic and acidic residues" evidence="1">
    <location>
        <begin position="12"/>
        <end position="26"/>
    </location>
</feature>
<organism evidence="3 4">
    <name type="scientific">Haloarcula salina</name>
    <dbReference type="NCBI Taxonomy" id="1429914"/>
    <lineage>
        <taxon>Archaea</taxon>
        <taxon>Methanobacteriati</taxon>
        <taxon>Methanobacteriota</taxon>
        <taxon>Stenosarchaea group</taxon>
        <taxon>Halobacteria</taxon>
        <taxon>Halobacteriales</taxon>
        <taxon>Haloarculaceae</taxon>
        <taxon>Haloarcula</taxon>
    </lineage>
</organism>
<protein>
    <submittedName>
        <fullName evidence="3">GNAT family N-acetyltransferase</fullName>
    </submittedName>
</protein>
<dbReference type="EMBL" id="JAHQXE010000001">
    <property type="protein sequence ID" value="MBV0900361.1"/>
    <property type="molecule type" value="Genomic_DNA"/>
</dbReference>
<dbReference type="AlphaFoldDB" id="A0AA41FYY0"/>
<dbReference type="PANTHER" id="PTHR43617">
    <property type="entry name" value="L-AMINO ACID N-ACETYLTRANSFERASE"/>
    <property type="match status" value="1"/>
</dbReference>
<feature type="domain" description="N-acetyltransferase" evidence="2">
    <location>
        <begin position="28"/>
        <end position="171"/>
    </location>
</feature>
<gene>
    <name evidence="3" type="ORF">KTS37_01045</name>
</gene>
<dbReference type="RefSeq" id="WP_162412337.1">
    <property type="nucleotide sequence ID" value="NZ_JAHQXE010000001.1"/>
</dbReference>
<evidence type="ECO:0000313" key="4">
    <source>
        <dbReference type="Proteomes" id="UP001166304"/>
    </source>
</evidence>
<evidence type="ECO:0000259" key="2">
    <source>
        <dbReference type="PROSITE" id="PS51186"/>
    </source>
</evidence>
<dbReference type="GO" id="GO:0016747">
    <property type="term" value="F:acyltransferase activity, transferring groups other than amino-acyl groups"/>
    <property type="evidence" value="ECO:0007669"/>
    <property type="project" value="InterPro"/>
</dbReference>
<reference evidence="3" key="1">
    <citation type="submission" date="2021-06" db="EMBL/GenBank/DDBJ databases">
        <title>New haloarchaea isolates fom saline soil.</title>
        <authorList>
            <person name="Duran-Viseras A."/>
            <person name="Sanchez-Porro C.S."/>
            <person name="Ventosa A."/>
        </authorList>
    </citation>
    <scope>NUCLEOTIDE SEQUENCE</scope>
    <source>
        <strain evidence="3">JCM 18369</strain>
    </source>
</reference>
<dbReference type="InterPro" id="IPR050276">
    <property type="entry name" value="MshD_Acetyltransferase"/>
</dbReference>
<evidence type="ECO:0000313" key="3">
    <source>
        <dbReference type="EMBL" id="MBV0900361.1"/>
    </source>
</evidence>
<dbReference type="Proteomes" id="UP001166304">
    <property type="component" value="Unassembled WGS sequence"/>
</dbReference>
<comment type="caution">
    <text evidence="3">The sequence shown here is derived from an EMBL/GenBank/DDBJ whole genome shotgun (WGS) entry which is preliminary data.</text>
</comment>
<dbReference type="InterPro" id="IPR016181">
    <property type="entry name" value="Acyl_CoA_acyltransferase"/>
</dbReference>
<feature type="region of interest" description="Disordered" evidence="1">
    <location>
        <begin position="1"/>
        <end position="27"/>
    </location>
</feature>
<sequence>MTDVPEPGAETELPRPPKTFADEKGRSVTVEAYEDGDDEPLVEMYAAFGSESRSQGVPPRTKPEIRTWLANLLDNGLNVVAWHDDRAVGHAVLVPYEDTSELAIFVHPDYQRAGIGSQLIRVLLGYGRDSELESVWLTVSRSNKIARELYESVGFETVTRDRVELEMELAL</sequence>
<dbReference type="Pfam" id="PF00583">
    <property type="entry name" value="Acetyltransf_1"/>
    <property type="match status" value="1"/>
</dbReference>
<evidence type="ECO:0000256" key="1">
    <source>
        <dbReference type="SAM" id="MobiDB-lite"/>
    </source>
</evidence>
<keyword evidence="4" id="KW-1185">Reference proteome</keyword>
<accession>A0AA41FYY0</accession>
<proteinExistence type="predicted"/>
<dbReference type="SUPFAM" id="SSF55729">
    <property type="entry name" value="Acyl-CoA N-acyltransferases (Nat)"/>
    <property type="match status" value="1"/>
</dbReference>